<gene>
    <name evidence="3" type="ORF">J1792_14470</name>
</gene>
<dbReference type="AlphaFoldDB" id="A0A939JNY5"/>
<comment type="caution">
    <text evidence="3">The sequence shown here is derived from an EMBL/GenBank/DDBJ whole genome shotgun (WGS) entry which is preliminary data.</text>
</comment>
<name>A0A939JNY5_9ACTN</name>
<keyword evidence="2" id="KW-0456">Lyase</keyword>
<dbReference type="SUPFAM" id="SSF53800">
    <property type="entry name" value="Chelatase"/>
    <property type="match status" value="1"/>
</dbReference>
<dbReference type="GO" id="GO:0016829">
    <property type="term" value="F:lyase activity"/>
    <property type="evidence" value="ECO:0007669"/>
    <property type="project" value="UniProtKB-KW"/>
</dbReference>
<dbReference type="EMBL" id="JAFMOF010000002">
    <property type="protein sequence ID" value="MBO0653938.1"/>
    <property type="molecule type" value="Genomic_DNA"/>
</dbReference>
<evidence type="ECO:0000256" key="1">
    <source>
        <dbReference type="ARBA" id="ARBA00022723"/>
    </source>
</evidence>
<keyword evidence="1" id="KW-0479">Metal-binding</keyword>
<dbReference type="RefSeq" id="WP_207247390.1">
    <property type="nucleotide sequence ID" value="NZ_JAFMOF010000002.1"/>
</dbReference>
<dbReference type="Gene3D" id="3.40.50.1400">
    <property type="match status" value="2"/>
</dbReference>
<reference evidence="3" key="1">
    <citation type="submission" date="2021-03" db="EMBL/GenBank/DDBJ databases">
        <title>Streptomyces strains.</title>
        <authorList>
            <person name="Lund M.B."/>
            <person name="Toerring T."/>
        </authorList>
    </citation>
    <scope>NUCLEOTIDE SEQUENCE</scope>
    <source>
        <strain evidence="3">JCM 4242</strain>
    </source>
</reference>
<dbReference type="Proteomes" id="UP000664781">
    <property type="component" value="Unassembled WGS sequence"/>
</dbReference>
<dbReference type="Pfam" id="PF01903">
    <property type="entry name" value="CbiX"/>
    <property type="match status" value="2"/>
</dbReference>
<proteinExistence type="predicted"/>
<dbReference type="GO" id="GO:0046872">
    <property type="term" value="F:metal ion binding"/>
    <property type="evidence" value="ECO:0007669"/>
    <property type="project" value="UniProtKB-KW"/>
</dbReference>
<evidence type="ECO:0000313" key="3">
    <source>
        <dbReference type="EMBL" id="MBO0653938.1"/>
    </source>
</evidence>
<protein>
    <submittedName>
        <fullName evidence="3">Sirohydrochlorin chelatase</fullName>
    </submittedName>
</protein>
<sequence length="237" mass="23473">MTAPGTAPPLLAVAHGTRDPAGMAAIGALLGRVAALRPGLPVRLGCVDVARPSLTEALAGLSGTVVVVPLLLGDGYHVRVDIPRALAAAPRVRARVAPALGPDPLLAEALAGRLAEAEPRGGGGPVVLAAAGSTEPAANAATESMAGLLSARLGRPAVAAYLCGGSPTPAEAVSALRAGGHRRVAVARYLLGPGFFARHAARAGGSVVSEPLGAHEAVARLVLRRYDRAALPLSAAA</sequence>
<dbReference type="InterPro" id="IPR050963">
    <property type="entry name" value="Sirohydro_Cobaltochel/CbiX"/>
</dbReference>
<keyword evidence="4" id="KW-1185">Reference proteome</keyword>
<dbReference type="CDD" id="cd03416">
    <property type="entry name" value="CbiX_SirB_N"/>
    <property type="match status" value="1"/>
</dbReference>
<dbReference type="InterPro" id="IPR002762">
    <property type="entry name" value="CbiX-like"/>
</dbReference>
<evidence type="ECO:0000256" key="2">
    <source>
        <dbReference type="ARBA" id="ARBA00023239"/>
    </source>
</evidence>
<dbReference type="PANTHER" id="PTHR33542:SF5">
    <property type="entry name" value="FERROCHELATASE CHE1"/>
    <property type="match status" value="1"/>
</dbReference>
<accession>A0A939JNY5</accession>
<evidence type="ECO:0000313" key="4">
    <source>
        <dbReference type="Proteomes" id="UP000664781"/>
    </source>
</evidence>
<dbReference type="PANTHER" id="PTHR33542">
    <property type="entry name" value="SIROHYDROCHLORIN FERROCHELATASE, CHLOROPLASTIC"/>
    <property type="match status" value="1"/>
</dbReference>
<organism evidence="3 4">
    <name type="scientific">Streptomyces triculaminicus</name>
    <dbReference type="NCBI Taxonomy" id="2816232"/>
    <lineage>
        <taxon>Bacteria</taxon>
        <taxon>Bacillati</taxon>
        <taxon>Actinomycetota</taxon>
        <taxon>Actinomycetes</taxon>
        <taxon>Kitasatosporales</taxon>
        <taxon>Streptomycetaceae</taxon>
        <taxon>Streptomyces</taxon>
    </lineage>
</organism>